<dbReference type="RefSeq" id="WP_114353264.1">
    <property type="nucleotide sequence ID" value="NZ_QPJJ01000009.1"/>
</dbReference>
<dbReference type="Pfam" id="PF17657">
    <property type="entry name" value="DNA_pol3_finger"/>
    <property type="match status" value="1"/>
</dbReference>
<proteinExistence type="inferred from homology"/>
<keyword evidence="8" id="KW-0239">DNA-directed DNA polymerase</keyword>
<evidence type="ECO:0000256" key="10">
    <source>
        <dbReference type="ARBA" id="ARBA00049244"/>
    </source>
</evidence>
<organism evidence="12 13">
    <name type="scientific">Saliterribacillus persicus</name>
    <dbReference type="NCBI Taxonomy" id="930114"/>
    <lineage>
        <taxon>Bacteria</taxon>
        <taxon>Bacillati</taxon>
        <taxon>Bacillota</taxon>
        <taxon>Bacilli</taxon>
        <taxon>Bacillales</taxon>
        <taxon>Bacillaceae</taxon>
        <taxon>Saliterribacillus</taxon>
    </lineage>
</organism>
<dbReference type="InterPro" id="IPR029460">
    <property type="entry name" value="DNAPol_HHH"/>
</dbReference>
<evidence type="ECO:0000256" key="9">
    <source>
        <dbReference type="ARBA" id="ARBA00025611"/>
    </source>
</evidence>
<dbReference type="SMART" id="SM00481">
    <property type="entry name" value="POLIIIAc"/>
    <property type="match status" value="1"/>
</dbReference>
<comment type="function">
    <text evidence="9">DNA polymerase III is a complex, multichain enzyme responsible for most of the replicative synthesis in bacteria. This DNA polymerase also exhibits 3' to 5' exonuclease activity. The alpha chain is the DNA polymerase.</text>
</comment>
<dbReference type="Pfam" id="PF14579">
    <property type="entry name" value="HHH_6"/>
    <property type="match status" value="1"/>
</dbReference>
<dbReference type="InterPro" id="IPR041931">
    <property type="entry name" value="DNA_pol3_alpha_thumb_dom"/>
</dbReference>
<dbReference type="InterPro" id="IPR004013">
    <property type="entry name" value="PHP_dom"/>
</dbReference>
<dbReference type="GO" id="GO:0003676">
    <property type="term" value="F:nucleic acid binding"/>
    <property type="evidence" value="ECO:0007669"/>
    <property type="project" value="InterPro"/>
</dbReference>
<dbReference type="Pfam" id="PF01336">
    <property type="entry name" value="tRNA_anti-codon"/>
    <property type="match status" value="1"/>
</dbReference>
<reference evidence="12 13" key="1">
    <citation type="submission" date="2018-07" db="EMBL/GenBank/DDBJ databases">
        <title>Genomic Encyclopedia of Type Strains, Phase IV (KMG-IV): sequencing the most valuable type-strain genomes for metagenomic binning, comparative biology and taxonomic classification.</title>
        <authorList>
            <person name="Goeker M."/>
        </authorList>
    </citation>
    <scope>NUCLEOTIDE SEQUENCE [LARGE SCALE GENOMIC DNA]</scope>
    <source>
        <strain evidence="12 13">DSM 27696</strain>
    </source>
</reference>
<dbReference type="NCBIfam" id="TIGR00594">
    <property type="entry name" value="polc"/>
    <property type="match status" value="1"/>
</dbReference>
<dbReference type="SUPFAM" id="SSF160975">
    <property type="entry name" value="AF1531-like"/>
    <property type="match status" value="1"/>
</dbReference>
<evidence type="ECO:0000256" key="2">
    <source>
        <dbReference type="ARBA" id="ARBA00009496"/>
    </source>
</evidence>
<dbReference type="Gene3D" id="1.10.10.1600">
    <property type="entry name" value="Bacterial DNA polymerase III alpha subunit, thumb domain"/>
    <property type="match status" value="1"/>
</dbReference>
<feature type="domain" description="Polymerase/histidinol phosphatase N-terminal" evidence="11">
    <location>
        <begin position="4"/>
        <end position="71"/>
    </location>
</feature>
<dbReference type="InterPro" id="IPR011708">
    <property type="entry name" value="DNA_pol3_alpha_NTPase_dom"/>
</dbReference>
<evidence type="ECO:0000256" key="7">
    <source>
        <dbReference type="ARBA" id="ARBA00022705"/>
    </source>
</evidence>
<dbReference type="Proteomes" id="UP000252585">
    <property type="component" value="Unassembled WGS sequence"/>
</dbReference>
<evidence type="ECO:0000259" key="11">
    <source>
        <dbReference type="SMART" id="SM00481"/>
    </source>
</evidence>
<dbReference type="SUPFAM" id="SSF89550">
    <property type="entry name" value="PHP domain-like"/>
    <property type="match status" value="1"/>
</dbReference>
<sequence>MKMTQLQIASAYSLMNSTIHIDKLIERAKNLNYQSIALTDKGVMHGAIQFYQKCIAAGIKPIIGVILPVSIGEKLFPITLLAKNTTGYQTLMKWSSQYQRNNSTLEVDKLSKNQADIFMILPMRELGLYGNETDKVYQTFEEIDALSALSSFRLGIDERYLEQVEPLKIFCQKQDILPVALTEIRYLEPADRQAYQVLRAIDEKVKWSESDFESFDGMFLPTLDEMTNRYQPWPECLEESMNVASLCDVSLDLNHYHLPRYPIPTNENAENFLSHLCKEQLSHKYREINETLSRRLDYELSVIKDMGFSDYFLIVWDFITYAKQNGVMVGPGRGSAAGSLVAYLLGITNVDPIKYELLFERFLNPDRVSMPDIDIDFSDDKRDKVIKYVQEKYGEDYVAQIVTFGTFAKRSVIRELIKVMQVSEADSKYLLSMLGKSRESNIIGMVKGSKELTEYIKQSPKLQILFRVATKLEGLPRHTSTHAAGVIISEKPLTDYTPTMPSQHGIDLTQFAMKELEDIGLLKMDFLGLRNLSLLERIVNQVHRTLSKPFKLESINFQDEKTYALLRKGDTSGIFQLESRGMQQVLVDLKPSTFEDVVAVNALYRPGPMDFIPVYIARKHGKERVDYPHQDLKPILEKTYGVLVYQEQIMQIANKLASFTYGEADSLRRAVSKKDKEILLTYKKKFKNGCLENNYTEAVSEEIFEWIVRFSNYGFNRSHAVAYSMISYQLAYLKANYPAIFYTELLNMVIGQAEKIEQYVKEAKSTGITVRAPSINDSFGRFRMKNNQIVVGLTAIKGIGFNVVQEIIRARKNGPFVHLFDFCMRISTSIVNRSVIELLILAGTFDQLNNNRASLLASVDQALEQAELFGDFEDQTSLFDNDLNIEHSYTEVEPFPAIKQLMLEKDVLGFYLSSHPLKEYRKELRENGYVKLDQLQHELKQKKGAAVVQSIRVIRTKRGESMAFIVLADEEKEMEAVLFPQLFRNVHHWLKEEEMVIFDGKLEKRNEKDQVIVEKITKLSQNTFIPSNKSIYIKLSNVNEGNSLEIIKSHAKSYPGETPVYTYFQEKKKLYKLTEEYNLDRSSKSLQILKNKFGVENIVLQENKE</sequence>
<dbReference type="InterPro" id="IPR004805">
    <property type="entry name" value="DnaE2/DnaE/PolC"/>
</dbReference>
<keyword evidence="13" id="KW-1185">Reference proteome</keyword>
<evidence type="ECO:0000256" key="3">
    <source>
        <dbReference type="ARBA" id="ARBA00012417"/>
    </source>
</evidence>
<evidence type="ECO:0000256" key="5">
    <source>
        <dbReference type="ARBA" id="ARBA00022679"/>
    </source>
</evidence>
<dbReference type="EMBL" id="QPJJ01000009">
    <property type="protein sequence ID" value="RCW66309.1"/>
    <property type="molecule type" value="Genomic_DNA"/>
</dbReference>
<evidence type="ECO:0000256" key="6">
    <source>
        <dbReference type="ARBA" id="ARBA00022695"/>
    </source>
</evidence>
<comment type="catalytic activity">
    <reaction evidence="10">
        <text>DNA(n) + a 2'-deoxyribonucleoside 5'-triphosphate = DNA(n+1) + diphosphate</text>
        <dbReference type="Rhea" id="RHEA:22508"/>
        <dbReference type="Rhea" id="RHEA-COMP:17339"/>
        <dbReference type="Rhea" id="RHEA-COMP:17340"/>
        <dbReference type="ChEBI" id="CHEBI:33019"/>
        <dbReference type="ChEBI" id="CHEBI:61560"/>
        <dbReference type="ChEBI" id="CHEBI:173112"/>
        <dbReference type="EC" id="2.7.7.7"/>
    </reaction>
</comment>
<dbReference type="EC" id="2.7.7.7" evidence="3"/>
<dbReference type="Gene3D" id="1.10.150.870">
    <property type="match status" value="1"/>
</dbReference>
<dbReference type="Pfam" id="PF02811">
    <property type="entry name" value="PHP"/>
    <property type="match status" value="1"/>
</dbReference>
<keyword evidence="6" id="KW-0548">Nucleotidyltransferase</keyword>
<dbReference type="AlphaFoldDB" id="A0A368XF90"/>
<accession>A0A368XF90</accession>
<comment type="caution">
    <text evidence="12">The sequence shown here is derived from an EMBL/GenBank/DDBJ whole genome shotgun (WGS) entry which is preliminary data.</text>
</comment>
<keyword evidence="7" id="KW-0235">DNA replication</keyword>
<dbReference type="Pfam" id="PF07733">
    <property type="entry name" value="DNA_pol3_alpha"/>
    <property type="match status" value="1"/>
</dbReference>
<dbReference type="Gene3D" id="3.20.20.140">
    <property type="entry name" value="Metal-dependent hydrolases"/>
    <property type="match status" value="1"/>
</dbReference>
<dbReference type="CDD" id="cd07431">
    <property type="entry name" value="PHP_PolIIIA"/>
    <property type="match status" value="1"/>
</dbReference>
<dbReference type="InterPro" id="IPR004365">
    <property type="entry name" value="NA-bd_OB_tRNA"/>
</dbReference>
<dbReference type="GO" id="GO:0006260">
    <property type="term" value="P:DNA replication"/>
    <property type="evidence" value="ECO:0007669"/>
    <property type="project" value="UniProtKB-KW"/>
</dbReference>
<dbReference type="InterPro" id="IPR016195">
    <property type="entry name" value="Pol/histidinol_Pase-like"/>
</dbReference>
<dbReference type="GO" id="GO:0003887">
    <property type="term" value="F:DNA-directed DNA polymerase activity"/>
    <property type="evidence" value="ECO:0007669"/>
    <property type="project" value="UniProtKB-KW"/>
</dbReference>
<dbReference type="PANTHER" id="PTHR32294:SF0">
    <property type="entry name" value="DNA POLYMERASE III SUBUNIT ALPHA"/>
    <property type="match status" value="1"/>
</dbReference>
<dbReference type="CDD" id="cd04485">
    <property type="entry name" value="DnaE_OBF"/>
    <property type="match status" value="1"/>
</dbReference>
<name>A0A368XF90_9BACI</name>
<dbReference type="InterPro" id="IPR003141">
    <property type="entry name" value="Pol/His_phosphatase_N"/>
</dbReference>
<dbReference type="PANTHER" id="PTHR32294">
    <property type="entry name" value="DNA POLYMERASE III SUBUNIT ALPHA"/>
    <property type="match status" value="1"/>
</dbReference>
<dbReference type="OrthoDB" id="9803237at2"/>
<gene>
    <name evidence="12" type="ORF">DFR57_10924</name>
</gene>
<protein>
    <recommendedName>
        <fullName evidence="4">DNA polymerase III subunit alpha</fullName>
        <ecNumber evidence="3">2.7.7.7</ecNumber>
    </recommendedName>
</protein>
<dbReference type="GO" id="GO:0005737">
    <property type="term" value="C:cytoplasm"/>
    <property type="evidence" value="ECO:0007669"/>
    <property type="project" value="UniProtKB-SubCell"/>
</dbReference>
<evidence type="ECO:0000256" key="1">
    <source>
        <dbReference type="ARBA" id="ARBA00004496"/>
    </source>
</evidence>
<comment type="subcellular location">
    <subcellularLocation>
        <location evidence="1">Cytoplasm</location>
    </subcellularLocation>
</comment>
<dbReference type="NCBIfam" id="NF004226">
    <property type="entry name" value="PRK05673.1"/>
    <property type="match status" value="1"/>
</dbReference>
<comment type="similarity">
    <text evidence="2">Belongs to the DNA polymerase type-C family. DnaE subfamily.</text>
</comment>
<dbReference type="GO" id="GO:0008408">
    <property type="term" value="F:3'-5' exonuclease activity"/>
    <property type="evidence" value="ECO:0007669"/>
    <property type="project" value="InterPro"/>
</dbReference>
<dbReference type="InterPro" id="IPR040982">
    <property type="entry name" value="DNA_pol3_finger"/>
</dbReference>
<keyword evidence="5" id="KW-0808">Transferase</keyword>
<evidence type="ECO:0000256" key="8">
    <source>
        <dbReference type="ARBA" id="ARBA00022932"/>
    </source>
</evidence>
<evidence type="ECO:0000313" key="12">
    <source>
        <dbReference type="EMBL" id="RCW66309.1"/>
    </source>
</evidence>
<evidence type="ECO:0000313" key="13">
    <source>
        <dbReference type="Proteomes" id="UP000252585"/>
    </source>
</evidence>
<evidence type="ECO:0000256" key="4">
    <source>
        <dbReference type="ARBA" id="ARBA00019114"/>
    </source>
</evidence>